<feature type="transmembrane region" description="Helical" evidence="2">
    <location>
        <begin position="6"/>
        <end position="25"/>
    </location>
</feature>
<evidence type="ECO:0000313" key="3">
    <source>
        <dbReference type="EMBL" id="SVA62075.1"/>
    </source>
</evidence>
<evidence type="ECO:0008006" key="4">
    <source>
        <dbReference type="Google" id="ProtNLM"/>
    </source>
</evidence>
<keyword evidence="2" id="KW-0472">Membrane</keyword>
<evidence type="ECO:0000256" key="1">
    <source>
        <dbReference type="SAM" id="Coils"/>
    </source>
</evidence>
<protein>
    <recommendedName>
        <fullName evidence="4">I-spanin</fullName>
    </recommendedName>
</protein>
<accession>A0A381XBD6</accession>
<keyword evidence="1" id="KW-0175">Coiled coil</keyword>
<sequence length="135" mass="15083">MIKIYILIVILGLVGGVVYGGYYYYKDTQARIATLTENSAKLEQATNTQKQTIDTLVADAAKFRELNKELNIKLDKANDYKNTLIDKLRKHNLAKLSLKKPGLVEKKINNGTKKLFESFEKLSGTAPPIPTAPVK</sequence>
<organism evidence="3">
    <name type="scientific">marine metagenome</name>
    <dbReference type="NCBI Taxonomy" id="408172"/>
    <lineage>
        <taxon>unclassified sequences</taxon>
        <taxon>metagenomes</taxon>
        <taxon>ecological metagenomes</taxon>
    </lineage>
</organism>
<keyword evidence="2" id="KW-0812">Transmembrane</keyword>
<feature type="coiled-coil region" evidence="1">
    <location>
        <begin position="25"/>
        <end position="83"/>
    </location>
</feature>
<evidence type="ECO:0000256" key="2">
    <source>
        <dbReference type="SAM" id="Phobius"/>
    </source>
</evidence>
<name>A0A381XBD6_9ZZZZ</name>
<proteinExistence type="predicted"/>
<dbReference type="AlphaFoldDB" id="A0A381XBD6"/>
<keyword evidence="2" id="KW-1133">Transmembrane helix</keyword>
<dbReference type="EMBL" id="UINC01014576">
    <property type="protein sequence ID" value="SVA62075.1"/>
    <property type="molecule type" value="Genomic_DNA"/>
</dbReference>
<gene>
    <name evidence="3" type="ORF">METZ01_LOCUS114929</name>
</gene>
<reference evidence="3" key="1">
    <citation type="submission" date="2018-05" db="EMBL/GenBank/DDBJ databases">
        <authorList>
            <person name="Lanie J.A."/>
            <person name="Ng W.-L."/>
            <person name="Kazmierczak K.M."/>
            <person name="Andrzejewski T.M."/>
            <person name="Davidsen T.M."/>
            <person name="Wayne K.J."/>
            <person name="Tettelin H."/>
            <person name="Glass J.I."/>
            <person name="Rusch D."/>
            <person name="Podicherti R."/>
            <person name="Tsui H.-C.T."/>
            <person name="Winkler M.E."/>
        </authorList>
    </citation>
    <scope>NUCLEOTIDE SEQUENCE</scope>
</reference>